<evidence type="ECO:0000256" key="2">
    <source>
        <dbReference type="ARBA" id="ARBA00022695"/>
    </source>
</evidence>
<evidence type="ECO:0000256" key="6">
    <source>
        <dbReference type="ARBA" id="ARBA00047939"/>
    </source>
</evidence>
<keyword evidence="2" id="KW-0548">Nucleotidyltransferase</keyword>
<evidence type="ECO:0000256" key="4">
    <source>
        <dbReference type="ARBA" id="ARBA00022840"/>
    </source>
</evidence>
<dbReference type="Proteomes" id="UP001185792">
    <property type="component" value="Unassembled WGS sequence"/>
</dbReference>
<comment type="catalytic activity">
    <reaction evidence="7">
        <text>L-tyrosyl-[protein] + ATP = O-(5'-adenylyl)-L-tyrosyl-[protein] + diphosphate</text>
        <dbReference type="Rhea" id="RHEA:54288"/>
        <dbReference type="Rhea" id="RHEA-COMP:10136"/>
        <dbReference type="Rhea" id="RHEA-COMP:13846"/>
        <dbReference type="ChEBI" id="CHEBI:30616"/>
        <dbReference type="ChEBI" id="CHEBI:33019"/>
        <dbReference type="ChEBI" id="CHEBI:46858"/>
        <dbReference type="ChEBI" id="CHEBI:83624"/>
        <dbReference type="EC" id="2.7.7.108"/>
    </reaction>
</comment>
<gene>
    <name evidence="10" type="ORF">R4198_25715</name>
</gene>
<keyword evidence="4" id="KW-0067">ATP-binding</keyword>
<dbReference type="EC" id="2.7.7.108" evidence="5"/>
<accession>A0ABU4F0S9</accession>
<evidence type="ECO:0000256" key="3">
    <source>
        <dbReference type="ARBA" id="ARBA00022741"/>
    </source>
</evidence>
<evidence type="ECO:0000256" key="7">
    <source>
        <dbReference type="ARBA" id="ARBA00048696"/>
    </source>
</evidence>
<comment type="catalytic activity">
    <reaction evidence="6">
        <text>L-threonyl-[protein] + ATP = 3-O-(5'-adenylyl)-L-threonyl-[protein] + diphosphate</text>
        <dbReference type="Rhea" id="RHEA:54292"/>
        <dbReference type="Rhea" id="RHEA-COMP:11060"/>
        <dbReference type="Rhea" id="RHEA-COMP:13847"/>
        <dbReference type="ChEBI" id="CHEBI:30013"/>
        <dbReference type="ChEBI" id="CHEBI:30616"/>
        <dbReference type="ChEBI" id="CHEBI:33019"/>
        <dbReference type="ChEBI" id="CHEBI:138113"/>
        <dbReference type="EC" id="2.7.7.108"/>
    </reaction>
</comment>
<dbReference type="Gene3D" id="1.10.3290.10">
    <property type="entry name" value="Fido-like domain"/>
    <property type="match status" value="1"/>
</dbReference>
<feature type="domain" description="Fido" evidence="9">
    <location>
        <begin position="49"/>
        <end position="191"/>
    </location>
</feature>
<evidence type="ECO:0000256" key="1">
    <source>
        <dbReference type="ARBA" id="ARBA00022679"/>
    </source>
</evidence>
<dbReference type="InterPro" id="IPR003812">
    <property type="entry name" value="Fido"/>
</dbReference>
<keyword evidence="11" id="KW-1185">Reference proteome</keyword>
<dbReference type="RefSeq" id="WP_317714969.1">
    <property type="nucleotide sequence ID" value="NZ_JAWLUM010000009.1"/>
</dbReference>
<evidence type="ECO:0000259" key="9">
    <source>
        <dbReference type="PROSITE" id="PS51459"/>
    </source>
</evidence>
<keyword evidence="3" id="KW-0547">Nucleotide-binding</keyword>
<evidence type="ECO:0000256" key="8">
    <source>
        <dbReference type="SAM" id="MobiDB-lite"/>
    </source>
</evidence>
<dbReference type="PANTHER" id="PTHR39560">
    <property type="entry name" value="PROTEIN ADENYLYLTRANSFERASE FIC-RELATED"/>
    <property type="match status" value="1"/>
</dbReference>
<evidence type="ECO:0000313" key="11">
    <source>
        <dbReference type="Proteomes" id="UP001185792"/>
    </source>
</evidence>
<dbReference type="InterPro" id="IPR036597">
    <property type="entry name" value="Fido-like_dom_sf"/>
</dbReference>
<reference evidence="10 11" key="1">
    <citation type="submission" date="2023-10" db="EMBL/GenBank/DDBJ databases">
        <title>Development of a sustainable strategy for remediation of hydrocarbon-contaminated territories based on the waste exchange concept.</title>
        <authorList>
            <person name="Krivoruchko A."/>
        </authorList>
    </citation>
    <scope>NUCLEOTIDE SEQUENCE [LARGE SCALE GENOMIC DNA]</scope>
    <source>
        <strain evidence="10 11">IEGM 1236</strain>
    </source>
</reference>
<evidence type="ECO:0000256" key="5">
    <source>
        <dbReference type="ARBA" id="ARBA00034531"/>
    </source>
</evidence>
<evidence type="ECO:0000313" key="10">
    <source>
        <dbReference type="EMBL" id="MDV7137104.1"/>
    </source>
</evidence>
<comment type="caution">
    <text evidence="10">The sequence shown here is derived from an EMBL/GenBank/DDBJ whole genome shotgun (WGS) entry which is preliminary data.</text>
</comment>
<feature type="compositionally biased region" description="Basic and acidic residues" evidence="8">
    <location>
        <begin position="254"/>
        <end position="272"/>
    </location>
</feature>
<dbReference type="EMBL" id="JAWLUM010000009">
    <property type="protein sequence ID" value="MDV7137104.1"/>
    <property type="molecule type" value="Genomic_DNA"/>
</dbReference>
<organism evidence="10 11">
    <name type="scientific">Williamsia marianensis</name>
    <dbReference type="NCBI Taxonomy" id="85044"/>
    <lineage>
        <taxon>Bacteria</taxon>
        <taxon>Bacillati</taxon>
        <taxon>Actinomycetota</taxon>
        <taxon>Actinomycetes</taxon>
        <taxon>Mycobacteriales</taxon>
        <taxon>Nocardiaceae</taxon>
        <taxon>Williamsia</taxon>
    </lineage>
</organism>
<feature type="region of interest" description="Disordered" evidence="8">
    <location>
        <begin position="254"/>
        <end position="302"/>
    </location>
</feature>
<keyword evidence="1" id="KW-0808">Transferase</keyword>
<sequence>MTSDDEAGQVLENLPGFTDPAELAVYERRMAYGRVAQLDADPTLATGDFDFAHLQRIHRYILQDVYPSWAGEIRSENTGAMGMIHCRPEHLPGQMRIVFAAIDRDRPSGTDSDAAAATVANHWGEATALHIFRDGNSRTQRVFFDQYLRDAGWDIDWLAVNGSAIHAARHVAMATADSSFLAAELRKGIVRAGTGPAGSLAVTQGARNTGASVRLFEAMMAHKRSGGSAATFTLSDAEHPVRPAPLDERVIESARRAAQFARRDHPTARRDITSSQSAGEERRPPGRFPGPRPGRDTDDYGR</sequence>
<name>A0ABU4F0S9_WILMA</name>
<dbReference type="SUPFAM" id="SSF140931">
    <property type="entry name" value="Fic-like"/>
    <property type="match status" value="1"/>
</dbReference>
<proteinExistence type="predicted"/>
<dbReference type="PROSITE" id="PS51459">
    <property type="entry name" value="FIDO"/>
    <property type="match status" value="1"/>
</dbReference>
<dbReference type="Pfam" id="PF02661">
    <property type="entry name" value="Fic"/>
    <property type="match status" value="1"/>
</dbReference>
<feature type="compositionally biased region" description="Basic and acidic residues" evidence="8">
    <location>
        <begin position="293"/>
        <end position="302"/>
    </location>
</feature>
<protein>
    <recommendedName>
        <fullName evidence="5">protein adenylyltransferase</fullName>
        <ecNumber evidence="5">2.7.7.108</ecNumber>
    </recommendedName>
</protein>
<dbReference type="PANTHER" id="PTHR39560:SF1">
    <property type="entry name" value="PROTEIN ADENYLYLTRANSFERASE FIC-RELATED"/>
    <property type="match status" value="1"/>
</dbReference>